<name>A0A2T3KMS6_9GAMM</name>
<evidence type="ECO:0000256" key="2">
    <source>
        <dbReference type="ARBA" id="ARBA00022448"/>
    </source>
</evidence>
<evidence type="ECO:0000256" key="4">
    <source>
        <dbReference type="ARBA" id="ARBA00022741"/>
    </source>
</evidence>
<dbReference type="InterPro" id="IPR020003">
    <property type="entry name" value="ATPase_a/bsu_AS"/>
</dbReference>
<dbReference type="GO" id="GO:0046933">
    <property type="term" value="F:proton-transporting ATP synthase activity, rotational mechanism"/>
    <property type="evidence" value="ECO:0007669"/>
    <property type="project" value="TreeGrafter"/>
</dbReference>
<keyword evidence="5" id="KW-0067">ATP-binding</keyword>
<dbReference type="Gene3D" id="3.40.50.12240">
    <property type="match status" value="1"/>
</dbReference>
<dbReference type="PROSITE" id="PS00152">
    <property type="entry name" value="ATPASE_ALPHA_BETA"/>
    <property type="match status" value="1"/>
</dbReference>
<dbReference type="EMBL" id="PYNF01000002">
    <property type="protein sequence ID" value="PSV01099.1"/>
    <property type="molecule type" value="Genomic_DNA"/>
</dbReference>
<reference evidence="11 12" key="1">
    <citation type="submission" date="2018-01" db="EMBL/GenBank/DDBJ databases">
        <title>Whole genome sequencing of Histamine producing bacteria.</title>
        <authorList>
            <person name="Butler K."/>
        </authorList>
    </citation>
    <scope>NUCLEOTIDE SEQUENCE [LARGE SCALE GENOMIC DNA]</scope>
    <source>
        <strain evidence="11 12">FS-7.2</strain>
    </source>
</reference>
<dbReference type="EC" id="7.4.2.8" evidence="8"/>
<comment type="catalytic activity">
    <reaction evidence="9">
        <text>ATP + H2O + cellular proteinSide 1 = ADP + phosphate + cellular proteinSide 2.</text>
        <dbReference type="EC" id="7.4.2.8"/>
    </reaction>
</comment>
<dbReference type="NCBIfam" id="TIGR01026">
    <property type="entry name" value="fliI_yscN"/>
    <property type="match status" value="1"/>
</dbReference>
<evidence type="ECO:0000256" key="1">
    <source>
        <dbReference type="ARBA" id="ARBA00004496"/>
    </source>
</evidence>
<proteinExistence type="predicted"/>
<organism evidence="11 12">
    <name type="scientific">Photobacterium kishitanii</name>
    <dbReference type="NCBI Taxonomy" id="318456"/>
    <lineage>
        <taxon>Bacteria</taxon>
        <taxon>Pseudomonadati</taxon>
        <taxon>Pseudomonadota</taxon>
        <taxon>Gammaproteobacteria</taxon>
        <taxon>Vibrionales</taxon>
        <taxon>Vibrionaceae</taxon>
        <taxon>Photobacterium</taxon>
    </lineage>
</organism>
<comment type="caution">
    <text evidence="11">The sequence shown here is derived from an EMBL/GenBank/DDBJ whole genome shotgun (WGS) entry which is preliminary data.</text>
</comment>
<dbReference type="GO" id="GO:0030257">
    <property type="term" value="C:type III protein secretion system complex"/>
    <property type="evidence" value="ECO:0007669"/>
    <property type="project" value="InterPro"/>
</dbReference>
<sequence length="445" mass="47757">MPERIKLRNLKKLGSLNLGVSQFEIIGSVVKIVGLSLEVKGVIAPVGSRCQIQSGNGSSVFADIVGFRDGLSILQALGGVDGIEPNSEVVVVSRNKSLSFSEALVGCVIDPMGNVLIGNDVERDISIDIDRQPISISDRGVINTRFETGVKVIDMLLPLGFGQRIGLFAGTGVGKSVMMGMITRFSDADIVIVGLIGERGREVSEFAQETLSEEARKKTIIVAAPADYSPILRMQGAEVATAIAEHYRDKGLNVLLLMDSVTRYAQAQREVALSAGEAPATKGYPASVFAKLPFLIERAGAAKCGSITAIYTVLIEGDDTNDPIGDAARGVLDGHIVLSRKRAESGIYPAVDVPKSISRLSKDLLSDSDFKKIRSITALYSILDENADMISLGMIDRGKNLLLDKAMGAADRITDLVRQDINVSYTIKNSDDMRDNLIDDLNLVF</sequence>
<dbReference type="FunFam" id="3.40.50.12240:FF:000002">
    <property type="entry name" value="Flagellum-specific ATP synthase FliI"/>
    <property type="match status" value="1"/>
</dbReference>
<dbReference type="CDD" id="cd01136">
    <property type="entry name" value="ATPase_flagellum-secretory_path_III"/>
    <property type="match status" value="1"/>
</dbReference>
<keyword evidence="6" id="KW-0653">Protein transport</keyword>
<dbReference type="GO" id="GO:0008564">
    <property type="term" value="F:protein-exporting ATPase activity"/>
    <property type="evidence" value="ECO:0007669"/>
    <property type="project" value="UniProtKB-EC"/>
</dbReference>
<evidence type="ECO:0000256" key="5">
    <source>
        <dbReference type="ARBA" id="ARBA00022840"/>
    </source>
</evidence>
<comment type="subcellular location">
    <subcellularLocation>
        <location evidence="1">Cytoplasm</location>
    </subcellularLocation>
</comment>
<keyword evidence="2" id="KW-0813">Transport</keyword>
<evidence type="ECO:0000313" key="12">
    <source>
        <dbReference type="Proteomes" id="UP000241426"/>
    </source>
</evidence>
<dbReference type="InterPro" id="IPR050053">
    <property type="entry name" value="ATPase_alpha/beta_chains"/>
</dbReference>
<accession>A0A2T3KMS6</accession>
<evidence type="ECO:0000256" key="3">
    <source>
        <dbReference type="ARBA" id="ARBA00022490"/>
    </source>
</evidence>
<dbReference type="GO" id="GO:0005524">
    <property type="term" value="F:ATP binding"/>
    <property type="evidence" value="ECO:0007669"/>
    <property type="project" value="UniProtKB-KW"/>
</dbReference>
<evidence type="ECO:0000256" key="7">
    <source>
        <dbReference type="ARBA" id="ARBA00022967"/>
    </source>
</evidence>
<evidence type="ECO:0000256" key="8">
    <source>
        <dbReference type="ARBA" id="ARBA00024382"/>
    </source>
</evidence>
<dbReference type="InterPro" id="IPR003593">
    <property type="entry name" value="AAA+_ATPase"/>
</dbReference>
<keyword evidence="7" id="KW-1278">Translocase</keyword>
<dbReference type="PANTHER" id="PTHR15184:SF9">
    <property type="entry name" value="SPI-1 TYPE 3 SECRETION SYSTEM ATPASE"/>
    <property type="match status" value="1"/>
</dbReference>
<dbReference type="Proteomes" id="UP000241426">
    <property type="component" value="Unassembled WGS sequence"/>
</dbReference>
<dbReference type="AlphaFoldDB" id="A0A2T3KMS6"/>
<dbReference type="InterPro" id="IPR027417">
    <property type="entry name" value="P-loop_NTPase"/>
</dbReference>
<dbReference type="InterPro" id="IPR040627">
    <property type="entry name" value="T3SS_ATPase_C"/>
</dbReference>
<evidence type="ECO:0000259" key="10">
    <source>
        <dbReference type="SMART" id="SM00382"/>
    </source>
</evidence>
<dbReference type="PANTHER" id="PTHR15184">
    <property type="entry name" value="ATP SYNTHASE"/>
    <property type="match status" value="1"/>
</dbReference>
<protein>
    <recommendedName>
        <fullName evidence="8">protein-secreting ATPase</fullName>
        <ecNumber evidence="8">7.4.2.8</ecNumber>
    </recommendedName>
</protein>
<evidence type="ECO:0000313" key="11">
    <source>
        <dbReference type="EMBL" id="PSV01099.1"/>
    </source>
</evidence>
<dbReference type="GO" id="GO:0030254">
    <property type="term" value="P:protein secretion by the type III secretion system"/>
    <property type="evidence" value="ECO:0007669"/>
    <property type="project" value="InterPro"/>
</dbReference>
<dbReference type="GO" id="GO:0016887">
    <property type="term" value="F:ATP hydrolysis activity"/>
    <property type="evidence" value="ECO:0007669"/>
    <property type="project" value="InterPro"/>
</dbReference>
<keyword evidence="4" id="KW-0547">Nucleotide-binding</keyword>
<dbReference type="GO" id="GO:0005737">
    <property type="term" value="C:cytoplasm"/>
    <property type="evidence" value="ECO:0007669"/>
    <property type="project" value="UniProtKB-SubCell"/>
</dbReference>
<dbReference type="SUPFAM" id="SSF52540">
    <property type="entry name" value="P-loop containing nucleoside triphosphate hydrolases"/>
    <property type="match status" value="1"/>
</dbReference>
<gene>
    <name evidence="11" type="ORF">C9J27_03510</name>
</gene>
<evidence type="ECO:0000256" key="6">
    <source>
        <dbReference type="ARBA" id="ARBA00022927"/>
    </source>
</evidence>
<dbReference type="Pfam" id="PF18269">
    <property type="entry name" value="T3SS_ATPase_C"/>
    <property type="match status" value="1"/>
</dbReference>
<feature type="domain" description="AAA+ ATPase" evidence="10">
    <location>
        <begin position="161"/>
        <end position="342"/>
    </location>
</feature>
<dbReference type="InterPro" id="IPR000194">
    <property type="entry name" value="ATPase_F1/V1/A1_a/bsu_nucl-bd"/>
</dbReference>
<evidence type="ECO:0000256" key="9">
    <source>
        <dbReference type="ARBA" id="ARBA00034006"/>
    </source>
</evidence>
<dbReference type="Pfam" id="PF00006">
    <property type="entry name" value="ATP-synt_ab"/>
    <property type="match status" value="1"/>
</dbReference>
<dbReference type="InterPro" id="IPR005714">
    <property type="entry name" value="ATPase_T3SS_FliI/YscN"/>
</dbReference>
<keyword evidence="3" id="KW-0963">Cytoplasm</keyword>
<dbReference type="SMART" id="SM00382">
    <property type="entry name" value="AAA"/>
    <property type="match status" value="1"/>
</dbReference>